<dbReference type="GO" id="GO:0030897">
    <property type="term" value="C:HOPS complex"/>
    <property type="evidence" value="ECO:0007669"/>
    <property type="project" value="TreeGrafter"/>
</dbReference>
<feature type="non-terminal residue" evidence="6">
    <location>
        <position position="140"/>
    </location>
</feature>
<dbReference type="Pfam" id="PF23412">
    <property type="entry name" value="zf_RING_Vps8"/>
    <property type="match status" value="1"/>
</dbReference>
<feature type="domain" description="RING-type" evidence="5">
    <location>
        <begin position="45"/>
        <end position="97"/>
    </location>
</feature>
<evidence type="ECO:0000256" key="2">
    <source>
        <dbReference type="ARBA" id="ARBA00022771"/>
    </source>
</evidence>
<dbReference type="InterPro" id="IPR045111">
    <property type="entry name" value="Vps41/Vps8"/>
</dbReference>
<reference evidence="6 7" key="1">
    <citation type="journal article" date="2018" name="Nat. Ecol. Evol.">
        <title>Shark genomes provide insights into elasmobranch evolution and the origin of vertebrates.</title>
        <authorList>
            <person name="Hara Y"/>
            <person name="Yamaguchi K"/>
            <person name="Onimaru K"/>
            <person name="Kadota M"/>
            <person name="Koyanagi M"/>
            <person name="Keeley SD"/>
            <person name="Tatsumi K"/>
            <person name="Tanaka K"/>
            <person name="Motone F"/>
            <person name="Kageyama Y"/>
            <person name="Nozu R"/>
            <person name="Adachi N"/>
            <person name="Nishimura O"/>
            <person name="Nakagawa R"/>
            <person name="Tanegashima C"/>
            <person name="Kiyatake I"/>
            <person name="Matsumoto R"/>
            <person name="Murakumo K"/>
            <person name="Nishida K"/>
            <person name="Terakita A"/>
            <person name="Kuratani S"/>
            <person name="Sato K"/>
            <person name="Hyodo S Kuraku.S."/>
        </authorList>
    </citation>
    <scope>NUCLEOTIDE SEQUENCE [LARGE SCALE GENOMIC DNA]</scope>
</reference>
<protein>
    <recommendedName>
        <fullName evidence="5">RING-type domain-containing protein</fullName>
    </recommendedName>
</protein>
<evidence type="ECO:0000313" key="7">
    <source>
        <dbReference type="Proteomes" id="UP000288216"/>
    </source>
</evidence>
<accession>A0A401PIQ7</accession>
<dbReference type="OrthoDB" id="289913at2759"/>
<evidence type="ECO:0000256" key="1">
    <source>
        <dbReference type="ARBA" id="ARBA00022723"/>
    </source>
</evidence>
<dbReference type="GO" id="GO:0005770">
    <property type="term" value="C:late endosome"/>
    <property type="evidence" value="ECO:0007669"/>
    <property type="project" value="TreeGrafter"/>
</dbReference>
<dbReference type="EMBL" id="BFAA01000565">
    <property type="protein sequence ID" value="GCB73004.1"/>
    <property type="molecule type" value="Genomic_DNA"/>
</dbReference>
<sequence length="140" mass="16064">MLDTFNYEQTLLETTTNLLNHDLHWSLCNLRGAVSRGLNPKQEHCNVCLQQYKRRQEGTEEVIVFSCGHIYHSQCLQSKDCGVQTEGQTRWTCYKCNSSNKGGRHRDLGSELNKSRNTSLAQIKVTSAYYSTNRNSDSRK</sequence>
<dbReference type="PANTHER" id="PTHR12616">
    <property type="entry name" value="VACUOLAR PROTEIN SORTING VPS41"/>
    <property type="match status" value="1"/>
</dbReference>
<dbReference type="OMA" id="QQFETSH"/>
<proteinExistence type="predicted"/>
<dbReference type="CDD" id="cd16687">
    <property type="entry name" value="RING-H2_Vps8"/>
    <property type="match status" value="1"/>
</dbReference>
<dbReference type="InterPro" id="IPR056939">
    <property type="entry name" value="Znf_RING_Vps8"/>
</dbReference>
<evidence type="ECO:0000259" key="5">
    <source>
        <dbReference type="PROSITE" id="PS50089"/>
    </source>
</evidence>
<dbReference type="SMART" id="SM00184">
    <property type="entry name" value="RING"/>
    <property type="match status" value="1"/>
</dbReference>
<keyword evidence="7" id="KW-1185">Reference proteome</keyword>
<keyword evidence="1" id="KW-0479">Metal-binding</keyword>
<dbReference type="AlphaFoldDB" id="A0A401PIQ7"/>
<evidence type="ECO:0000313" key="6">
    <source>
        <dbReference type="EMBL" id="GCB73004.1"/>
    </source>
</evidence>
<dbReference type="InterPro" id="IPR001841">
    <property type="entry name" value="Znf_RING"/>
</dbReference>
<gene>
    <name evidence="6" type="ORF">scyTo_0002297</name>
</gene>
<dbReference type="PANTHER" id="PTHR12616:SF8">
    <property type="entry name" value="VACUOLAR PROTEIN SORTING-ASSOCIATED PROTEIN 8 HOMOLOG"/>
    <property type="match status" value="1"/>
</dbReference>
<keyword evidence="2 4" id="KW-0863">Zinc-finger</keyword>
<dbReference type="GO" id="GO:0033263">
    <property type="term" value="C:CORVET complex"/>
    <property type="evidence" value="ECO:0007669"/>
    <property type="project" value="TreeGrafter"/>
</dbReference>
<comment type="caution">
    <text evidence="6">The sequence shown here is derived from an EMBL/GenBank/DDBJ whole genome shotgun (WGS) entry which is preliminary data.</text>
</comment>
<name>A0A401PIQ7_SCYTO</name>
<keyword evidence="3" id="KW-0862">Zinc</keyword>
<dbReference type="STRING" id="75743.A0A401PIQ7"/>
<evidence type="ECO:0000256" key="4">
    <source>
        <dbReference type="PROSITE-ProRule" id="PRU00175"/>
    </source>
</evidence>
<organism evidence="6 7">
    <name type="scientific">Scyliorhinus torazame</name>
    <name type="common">Cloudy catshark</name>
    <name type="synonym">Catulus torazame</name>
    <dbReference type="NCBI Taxonomy" id="75743"/>
    <lineage>
        <taxon>Eukaryota</taxon>
        <taxon>Metazoa</taxon>
        <taxon>Chordata</taxon>
        <taxon>Craniata</taxon>
        <taxon>Vertebrata</taxon>
        <taxon>Chondrichthyes</taxon>
        <taxon>Elasmobranchii</taxon>
        <taxon>Galeomorphii</taxon>
        <taxon>Galeoidea</taxon>
        <taxon>Carcharhiniformes</taxon>
        <taxon>Scyliorhinidae</taxon>
        <taxon>Scyliorhinus</taxon>
    </lineage>
</organism>
<dbReference type="Proteomes" id="UP000288216">
    <property type="component" value="Unassembled WGS sequence"/>
</dbReference>
<dbReference type="InterPro" id="IPR013083">
    <property type="entry name" value="Znf_RING/FYVE/PHD"/>
</dbReference>
<dbReference type="GO" id="GO:0034058">
    <property type="term" value="P:endosomal vesicle fusion"/>
    <property type="evidence" value="ECO:0007669"/>
    <property type="project" value="TreeGrafter"/>
</dbReference>
<dbReference type="GO" id="GO:0006623">
    <property type="term" value="P:protein targeting to vacuole"/>
    <property type="evidence" value="ECO:0007669"/>
    <property type="project" value="InterPro"/>
</dbReference>
<dbReference type="GO" id="GO:0008270">
    <property type="term" value="F:zinc ion binding"/>
    <property type="evidence" value="ECO:0007669"/>
    <property type="project" value="UniProtKB-KW"/>
</dbReference>
<dbReference type="GO" id="GO:0005769">
    <property type="term" value="C:early endosome"/>
    <property type="evidence" value="ECO:0007669"/>
    <property type="project" value="TreeGrafter"/>
</dbReference>
<dbReference type="SUPFAM" id="SSF57850">
    <property type="entry name" value="RING/U-box"/>
    <property type="match status" value="1"/>
</dbReference>
<evidence type="ECO:0000256" key="3">
    <source>
        <dbReference type="ARBA" id="ARBA00022833"/>
    </source>
</evidence>
<dbReference type="PROSITE" id="PS50089">
    <property type="entry name" value="ZF_RING_2"/>
    <property type="match status" value="1"/>
</dbReference>
<dbReference type="Gene3D" id="3.30.40.10">
    <property type="entry name" value="Zinc/RING finger domain, C3HC4 (zinc finger)"/>
    <property type="match status" value="1"/>
</dbReference>